<reference evidence="9 10" key="1">
    <citation type="submission" date="2019-03" db="EMBL/GenBank/DDBJ databases">
        <title>Ramlibacter rhizophilus CCTCC AB2015357, whole genome shotgun sequence.</title>
        <authorList>
            <person name="Zhang X."/>
            <person name="Feng G."/>
            <person name="Zhu H."/>
        </authorList>
    </citation>
    <scope>NUCLEOTIDE SEQUENCE [LARGE SCALE GENOMIC DNA]</scope>
    <source>
        <strain evidence="9 10">CCTCC AB2015357</strain>
    </source>
</reference>
<dbReference type="InterPro" id="IPR052161">
    <property type="entry name" value="Mycobact_Acyl-CoA_DH"/>
</dbReference>
<dbReference type="Gene3D" id="1.20.140.10">
    <property type="entry name" value="Butyryl-CoA Dehydrogenase, subunit A, domain 3"/>
    <property type="match status" value="1"/>
</dbReference>
<dbReference type="GO" id="GO:0016627">
    <property type="term" value="F:oxidoreductase activity, acting on the CH-CH group of donors"/>
    <property type="evidence" value="ECO:0007669"/>
    <property type="project" value="InterPro"/>
</dbReference>
<dbReference type="Gene3D" id="2.40.110.10">
    <property type="entry name" value="Butyryl-CoA Dehydrogenase, subunit A, domain 2"/>
    <property type="match status" value="1"/>
</dbReference>
<evidence type="ECO:0000256" key="3">
    <source>
        <dbReference type="ARBA" id="ARBA00022630"/>
    </source>
</evidence>
<organism evidence="9 10">
    <name type="scientific">Ramlibacter rhizophilus</name>
    <dbReference type="NCBI Taxonomy" id="1781167"/>
    <lineage>
        <taxon>Bacteria</taxon>
        <taxon>Pseudomonadati</taxon>
        <taxon>Pseudomonadota</taxon>
        <taxon>Betaproteobacteria</taxon>
        <taxon>Burkholderiales</taxon>
        <taxon>Comamonadaceae</taxon>
        <taxon>Ramlibacter</taxon>
    </lineage>
</organism>
<dbReference type="FunFam" id="2.40.110.10:FF:000011">
    <property type="entry name" value="Acyl-CoA dehydrogenase FadE34"/>
    <property type="match status" value="1"/>
</dbReference>
<evidence type="ECO:0000259" key="6">
    <source>
        <dbReference type="Pfam" id="PF00441"/>
    </source>
</evidence>
<dbReference type="Proteomes" id="UP000297564">
    <property type="component" value="Unassembled WGS sequence"/>
</dbReference>
<dbReference type="InterPro" id="IPR009100">
    <property type="entry name" value="AcylCoA_DH/oxidase_NM_dom_sf"/>
</dbReference>
<evidence type="ECO:0000256" key="1">
    <source>
        <dbReference type="ARBA" id="ARBA00001974"/>
    </source>
</evidence>
<keyword evidence="10" id="KW-1185">Reference proteome</keyword>
<dbReference type="InterPro" id="IPR036250">
    <property type="entry name" value="AcylCo_DH-like_C"/>
</dbReference>
<dbReference type="PANTHER" id="PTHR43292">
    <property type="entry name" value="ACYL-COA DEHYDROGENASE"/>
    <property type="match status" value="1"/>
</dbReference>
<evidence type="ECO:0000313" key="10">
    <source>
        <dbReference type="Proteomes" id="UP000297564"/>
    </source>
</evidence>
<comment type="cofactor">
    <cofactor evidence="1">
        <name>FAD</name>
        <dbReference type="ChEBI" id="CHEBI:57692"/>
    </cofactor>
</comment>
<sequence>MHMDKNPAIPDAAAGPAAYRQYARDWLQAHLPAHMRSDSLDYRTPTLDECRAWEASMYQAGLAGMTWPRAYGGLGLSLREHLAVNKEVGALSMPESVSSIGKELAGPIIQAVGREDQKQFFLPRILAMEHYWCQGFSEPDAGSDLARLRTKATQEGEQWRINGQKIWTSGAAKAHYCLLLTRTGTVADKHRGLLMFAVPMDTPGIRVVPIKSIDGKDSFAEVFFDDVVVPDGARLGEPDEGWNAAIRVLSIERATNRMYRAWRFECELRQLVAACKSDPALSQLLQDGHYERRIGEVLGEIDALKGLVERTVDQLVAGERIGARGSLTKLYWSECHQKFAELALSLVSHVTPRSSALARRARKHFTTAYLFARAETIYAGTTEVQLDIIAQRIMDLPTELAK</sequence>
<dbReference type="OrthoDB" id="9770681at2"/>
<protein>
    <submittedName>
        <fullName evidence="9">Acyl-CoA dehydrogenase</fullName>
    </submittedName>
</protein>
<keyword evidence="5" id="KW-0560">Oxidoreductase</keyword>
<comment type="similarity">
    <text evidence="2">Belongs to the acyl-CoA dehydrogenase family.</text>
</comment>
<feature type="domain" description="Acyl-CoA oxidase/dehydrogenase middle" evidence="7">
    <location>
        <begin position="133"/>
        <end position="227"/>
    </location>
</feature>
<name>A0A4Z0C2K3_9BURK</name>
<dbReference type="EMBL" id="SMLL01000001">
    <property type="protein sequence ID" value="TFZ05074.1"/>
    <property type="molecule type" value="Genomic_DNA"/>
</dbReference>
<evidence type="ECO:0000259" key="8">
    <source>
        <dbReference type="Pfam" id="PF02771"/>
    </source>
</evidence>
<evidence type="ECO:0000259" key="7">
    <source>
        <dbReference type="Pfam" id="PF02770"/>
    </source>
</evidence>
<dbReference type="Pfam" id="PF00441">
    <property type="entry name" value="Acyl-CoA_dh_1"/>
    <property type="match status" value="1"/>
</dbReference>
<dbReference type="PANTHER" id="PTHR43292:SF3">
    <property type="entry name" value="ACYL-COA DEHYDROGENASE FADE29"/>
    <property type="match status" value="1"/>
</dbReference>
<dbReference type="InterPro" id="IPR046373">
    <property type="entry name" value="Acyl-CoA_Oxase/DH_mid-dom_sf"/>
</dbReference>
<dbReference type="Pfam" id="PF02770">
    <property type="entry name" value="Acyl-CoA_dh_M"/>
    <property type="match status" value="1"/>
</dbReference>
<gene>
    <name evidence="9" type="ORF">EZ242_01575</name>
</gene>
<dbReference type="InterPro" id="IPR037069">
    <property type="entry name" value="AcylCoA_DH/ox_N_sf"/>
</dbReference>
<dbReference type="Gene3D" id="1.10.540.10">
    <property type="entry name" value="Acyl-CoA dehydrogenase/oxidase, N-terminal domain"/>
    <property type="match status" value="1"/>
</dbReference>
<accession>A0A4Z0C2K3</accession>
<dbReference type="InterPro" id="IPR009075">
    <property type="entry name" value="AcylCo_DH/oxidase_C"/>
</dbReference>
<dbReference type="SUPFAM" id="SSF47203">
    <property type="entry name" value="Acyl-CoA dehydrogenase C-terminal domain-like"/>
    <property type="match status" value="1"/>
</dbReference>
<feature type="domain" description="Acyl-CoA dehydrogenase/oxidase C-terminal" evidence="6">
    <location>
        <begin position="239"/>
        <end position="393"/>
    </location>
</feature>
<dbReference type="SUPFAM" id="SSF56645">
    <property type="entry name" value="Acyl-CoA dehydrogenase NM domain-like"/>
    <property type="match status" value="1"/>
</dbReference>
<feature type="domain" description="Acyl-CoA dehydrogenase/oxidase N-terminal" evidence="8">
    <location>
        <begin position="18"/>
        <end position="129"/>
    </location>
</feature>
<keyword evidence="4" id="KW-0274">FAD</keyword>
<dbReference type="AlphaFoldDB" id="A0A4Z0C2K3"/>
<evidence type="ECO:0000313" key="9">
    <source>
        <dbReference type="EMBL" id="TFZ05074.1"/>
    </source>
</evidence>
<dbReference type="InterPro" id="IPR006091">
    <property type="entry name" value="Acyl-CoA_Oxase/DH_mid-dom"/>
</dbReference>
<dbReference type="GO" id="GO:0050660">
    <property type="term" value="F:flavin adenine dinucleotide binding"/>
    <property type="evidence" value="ECO:0007669"/>
    <property type="project" value="InterPro"/>
</dbReference>
<comment type="caution">
    <text evidence="9">The sequence shown here is derived from an EMBL/GenBank/DDBJ whole genome shotgun (WGS) entry which is preliminary data.</text>
</comment>
<evidence type="ECO:0000256" key="4">
    <source>
        <dbReference type="ARBA" id="ARBA00022827"/>
    </source>
</evidence>
<dbReference type="GO" id="GO:0005886">
    <property type="term" value="C:plasma membrane"/>
    <property type="evidence" value="ECO:0007669"/>
    <property type="project" value="TreeGrafter"/>
</dbReference>
<dbReference type="InterPro" id="IPR013786">
    <property type="entry name" value="AcylCoA_DH/ox_N"/>
</dbReference>
<evidence type="ECO:0000256" key="2">
    <source>
        <dbReference type="ARBA" id="ARBA00009347"/>
    </source>
</evidence>
<proteinExistence type="inferred from homology"/>
<dbReference type="Pfam" id="PF02771">
    <property type="entry name" value="Acyl-CoA_dh_N"/>
    <property type="match status" value="1"/>
</dbReference>
<evidence type="ECO:0000256" key="5">
    <source>
        <dbReference type="ARBA" id="ARBA00023002"/>
    </source>
</evidence>
<keyword evidence="3" id="KW-0285">Flavoprotein</keyword>